<evidence type="ECO:0000259" key="1">
    <source>
        <dbReference type="Pfam" id="PF06283"/>
    </source>
</evidence>
<dbReference type="AlphaFoldDB" id="A0A4V2MLX1"/>
<accession>A0A4V2MLX1</accession>
<organism evidence="2 3">
    <name type="scientific">Pedobacter psychroterrae</name>
    <dbReference type="NCBI Taxonomy" id="2530453"/>
    <lineage>
        <taxon>Bacteria</taxon>
        <taxon>Pseudomonadati</taxon>
        <taxon>Bacteroidota</taxon>
        <taxon>Sphingobacteriia</taxon>
        <taxon>Sphingobacteriales</taxon>
        <taxon>Sphingobacteriaceae</taxon>
        <taxon>Pedobacter</taxon>
    </lineage>
</organism>
<dbReference type="Pfam" id="PF06283">
    <property type="entry name" value="ThuA"/>
    <property type="match status" value="1"/>
</dbReference>
<dbReference type="RefSeq" id="WP_131594634.1">
    <property type="nucleotide sequence ID" value="NZ_SJSL01000001.1"/>
</dbReference>
<feature type="domain" description="ThuA-like" evidence="1">
    <location>
        <begin position="28"/>
        <end position="238"/>
    </location>
</feature>
<dbReference type="InterPro" id="IPR029010">
    <property type="entry name" value="ThuA-like"/>
</dbReference>
<dbReference type="Gene3D" id="3.40.50.880">
    <property type="match status" value="1"/>
</dbReference>
<proteinExistence type="predicted"/>
<reference evidence="2 3" key="1">
    <citation type="submission" date="2019-02" db="EMBL/GenBank/DDBJ databases">
        <title>Pedobacter sp. RP-1-14 sp. nov., isolated from Arctic soil.</title>
        <authorList>
            <person name="Dahal R.H."/>
        </authorList>
    </citation>
    <scope>NUCLEOTIDE SEQUENCE [LARGE SCALE GENOMIC DNA]</scope>
    <source>
        <strain evidence="2 3">RP-1-14</strain>
    </source>
</reference>
<keyword evidence="3" id="KW-1185">Reference proteome</keyword>
<gene>
    <name evidence="2" type="ORF">EZ437_07230</name>
</gene>
<dbReference type="SUPFAM" id="SSF52317">
    <property type="entry name" value="Class I glutamine amidotransferase-like"/>
    <property type="match status" value="1"/>
</dbReference>
<dbReference type="PANTHER" id="PTHR40469">
    <property type="entry name" value="SECRETED GLYCOSYL HYDROLASE"/>
    <property type="match status" value="1"/>
</dbReference>
<dbReference type="Proteomes" id="UP000293347">
    <property type="component" value="Unassembled WGS sequence"/>
</dbReference>
<sequence>MFKTAYISLIAIVLVLFSSNSVSAKKKRILVFSKTAGFYHSSIKVGIAAVQKLGLENKLEVDTTKDAGKFTTENLQQYAAVVFLNTTGDVFNEAQQSAFEQYIKKGGGFVGVHAATDTEYEWPWYGKLVGAYFISHPEQQMAALNVVNQNTIATKHLPKVWNRKDEWYNFKNINPDLKVLITIDETTYKGGKNGEPHPMAWYHDFDGGRAFYTELGHVEESYEDPLYLNHLLGGIQYAIGDSKMEKK</sequence>
<protein>
    <submittedName>
        <fullName evidence="2">ThuA domain-containing protein</fullName>
    </submittedName>
</protein>
<dbReference type="InterPro" id="IPR029062">
    <property type="entry name" value="Class_I_gatase-like"/>
</dbReference>
<evidence type="ECO:0000313" key="2">
    <source>
        <dbReference type="EMBL" id="TCD03737.1"/>
    </source>
</evidence>
<name>A0A4V2MLX1_9SPHI</name>
<evidence type="ECO:0000313" key="3">
    <source>
        <dbReference type="Proteomes" id="UP000293347"/>
    </source>
</evidence>
<dbReference type="OrthoDB" id="9816308at2"/>
<dbReference type="PANTHER" id="PTHR40469:SF2">
    <property type="entry name" value="GALACTOSE-BINDING DOMAIN-LIKE SUPERFAMILY PROTEIN"/>
    <property type="match status" value="1"/>
</dbReference>
<comment type="caution">
    <text evidence="2">The sequence shown here is derived from an EMBL/GenBank/DDBJ whole genome shotgun (WGS) entry which is preliminary data.</text>
</comment>
<dbReference type="EMBL" id="SJSL01000001">
    <property type="protein sequence ID" value="TCD03737.1"/>
    <property type="molecule type" value="Genomic_DNA"/>
</dbReference>